<name>A0A238VG69_9FLAO</name>
<accession>A0A238VG69</accession>
<reference evidence="1 2" key="1">
    <citation type="submission" date="2017-06" db="EMBL/GenBank/DDBJ databases">
        <authorList>
            <person name="Kim H.J."/>
            <person name="Triplett B.A."/>
        </authorList>
    </citation>
    <scope>NUCLEOTIDE SEQUENCE [LARGE SCALE GENOMIC DNA]</scope>
    <source>
        <strain evidence="1 2">DSM 29150</strain>
    </source>
</reference>
<organism evidence="1 2">
    <name type="scientific">Lutibacter agarilyticus</name>
    <dbReference type="NCBI Taxonomy" id="1109740"/>
    <lineage>
        <taxon>Bacteria</taxon>
        <taxon>Pseudomonadati</taxon>
        <taxon>Bacteroidota</taxon>
        <taxon>Flavobacteriia</taxon>
        <taxon>Flavobacteriales</taxon>
        <taxon>Flavobacteriaceae</taxon>
        <taxon>Lutibacter</taxon>
    </lineage>
</organism>
<dbReference type="Proteomes" id="UP000198384">
    <property type="component" value="Unassembled WGS sequence"/>
</dbReference>
<evidence type="ECO:0000313" key="2">
    <source>
        <dbReference type="Proteomes" id="UP000198384"/>
    </source>
</evidence>
<proteinExistence type="predicted"/>
<keyword evidence="2" id="KW-1185">Reference proteome</keyword>
<dbReference type="Pfam" id="PF20050">
    <property type="entry name" value="DUF6452"/>
    <property type="match status" value="1"/>
</dbReference>
<gene>
    <name evidence="1" type="ORF">SAMN06265371_101388</name>
</gene>
<dbReference type="InterPro" id="IPR045607">
    <property type="entry name" value="DUF6452"/>
</dbReference>
<dbReference type="PROSITE" id="PS51257">
    <property type="entry name" value="PROKAR_LIPOPROTEIN"/>
    <property type="match status" value="1"/>
</dbReference>
<protein>
    <submittedName>
        <fullName evidence="1">Uncharacterized protein</fullName>
    </submittedName>
</protein>
<sequence length="150" mass="17011">MRKLFFLIVITLVAISGCEKDDICIEGTTPFLVIRFNDSDDQSEYKSILLDSVRVIENELYAANTTLDSLYIPLDTNENFTTYEIAANGLVDEMKISYTRTAIFVGRACGYKINFEDFELESNTTNWIKGIDINNNIIDNDTIAAITIFH</sequence>
<dbReference type="RefSeq" id="WP_089380038.1">
    <property type="nucleotide sequence ID" value="NZ_FZNT01000001.1"/>
</dbReference>
<dbReference type="OrthoDB" id="663527at2"/>
<dbReference type="AlphaFoldDB" id="A0A238VG69"/>
<evidence type="ECO:0000313" key="1">
    <source>
        <dbReference type="EMBL" id="SNR33402.1"/>
    </source>
</evidence>
<dbReference type="EMBL" id="FZNT01000001">
    <property type="protein sequence ID" value="SNR33402.1"/>
    <property type="molecule type" value="Genomic_DNA"/>
</dbReference>